<comment type="caution">
    <text evidence="1">The sequence shown here is derived from an EMBL/GenBank/DDBJ whole genome shotgun (WGS) entry which is preliminary data.</text>
</comment>
<name>A0ACC2MHS7_PERAE</name>
<gene>
    <name evidence="1" type="ORF">MRB53_006917</name>
</gene>
<sequence length="116" mass="12945">MFMQDYSTLLLPLKPPLRRVPRPEVRQHRRAQLPSILCWVENLHSQLVLDVHQFLDVLYEPNPADHNELRPASLGKDADERVATGEAKGRGLALGGGGEADPLVGFWIDAECLVVL</sequence>
<accession>A0ACC2MHS7</accession>
<organism evidence="1 2">
    <name type="scientific">Persea americana</name>
    <name type="common">Avocado</name>
    <dbReference type="NCBI Taxonomy" id="3435"/>
    <lineage>
        <taxon>Eukaryota</taxon>
        <taxon>Viridiplantae</taxon>
        <taxon>Streptophyta</taxon>
        <taxon>Embryophyta</taxon>
        <taxon>Tracheophyta</taxon>
        <taxon>Spermatophyta</taxon>
        <taxon>Magnoliopsida</taxon>
        <taxon>Magnoliidae</taxon>
        <taxon>Laurales</taxon>
        <taxon>Lauraceae</taxon>
        <taxon>Persea</taxon>
    </lineage>
</organism>
<dbReference type="Proteomes" id="UP001234297">
    <property type="component" value="Chromosome 2"/>
</dbReference>
<keyword evidence="2" id="KW-1185">Reference proteome</keyword>
<protein>
    <submittedName>
        <fullName evidence="1">Uncharacterized protein</fullName>
    </submittedName>
</protein>
<evidence type="ECO:0000313" key="2">
    <source>
        <dbReference type="Proteomes" id="UP001234297"/>
    </source>
</evidence>
<proteinExistence type="predicted"/>
<dbReference type="EMBL" id="CM056810">
    <property type="protein sequence ID" value="KAJ8645169.1"/>
    <property type="molecule type" value="Genomic_DNA"/>
</dbReference>
<reference evidence="1 2" key="1">
    <citation type="journal article" date="2022" name="Hortic Res">
        <title>A haplotype resolved chromosomal level avocado genome allows analysis of novel avocado genes.</title>
        <authorList>
            <person name="Nath O."/>
            <person name="Fletcher S.J."/>
            <person name="Hayward A."/>
            <person name="Shaw L.M."/>
            <person name="Masouleh A.K."/>
            <person name="Furtado A."/>
            <person name="Henry R.J."/>
            <person name="Mitter N."/>
        </authorList>
    </citation>
    <scope>NUCLEOTIDE SEQUENCE [LARGE SCALE GENOMIC DNA]</scope>
    <source>
        <strain evidence="2">cv. Hass</strain>
    </source>
</reference>
<evidence type="ECO:0000313" key="1">
    <source>
        <dbReference type="EMBL" id="KAJ8645169.1"/>
    </source>
</evidence>